<dbReference type="PANTHER" id="PTHR43853:SF2">
    <property type="entry name" value="3-OXOADIPYL-COA_3-OXO-5,6-DEHYDROSUBERYL-COA THIOLASE"/>
    <property type="match status" value="1"/>
</dbReference>
<dbReference type="RefSeq" id="WP_027885988.1">
    <property type="nucleotide sequence ID" value="NZ_BMWY01000001.1"/>
</dbReference>
<comment type="pathway">
    <text evidence="2">Aromatic compound metabolism.</text>
</comment>
<dbReference type="InterPro" id="IPR002155">
    <property type="entry name" value="Thiolase"/>
</dbReference>
<dbReference type="PROSITE" id="PS00737">
    <property type="entry name" value="THIOLASE_2"/>
    <property type="match status" value="1"/>
</dbReference>
<dbReference type="Proteomes" id="UP000615593">
    <property type="component" value="Unassembled WGS sequence"/>
</dbReference>
<feature type="domain" description="Thiolase C-terminal" evidence="9">
    <location>
        <begin position="276"/>
        <end position="399"/>
    </location>
</feature>
<dbReference type="InterPro" id="IPR016039">
    <property type="entry name" value="Thiolase-like"/>
</dbReference>
<dbReference type="NCBIfam" id="TIGR01930">
    <property type="entry name" value="AcCoA-C-Actrans"/>
    <property type="match status" value="1"/>
</dbReference>
<evidence type="ECO:0000259" key="8">
    <source>
        <dbReference type="Pfam" id="PF00108"/>
    </source>
</evidence>
<keyword evidence="4 7" id="KW-0808">Transferase</keyword>
<dbReference type="GeneID" id="94368017"/>
<dbReference type="Pfam" id="PF00108">
    <property type="entry name" value="Thiolase_N"/>
    <property type="match status" value="1"/>
</dbReference>
<dbReference type="PANTHER" id="PTHR43853">
    <property type="entry name" value="3-KETOACYL-COA THIOLASE, PEROXISOMAL"/>
    <property type="match status" value="1"/>
</dbReference>
<dbReference type="InterPro" id="IPR050215">
    <property type="entry name" value="Thiolase-like_sf_Thiolase"/>
</dbReference>
<evidence type="ECO:0000256" key="7">
    <source>
        <dbReference type="RuleBase" id="RU003557"/>
    </source>
</evidence>
<dbReference type="EMBL" id="BMWY01000001">
    <property type="protein sequence ID" value="GGZ45723.1"/>
    <property type="molecule type" value="Genomic_DNA"/>
</dbReference>
<gene>
    <name evidence="10" type="primary">pcaF</name>
    <name evidence="10" type="ORF">GCM10008088_03730</name>
</gene>
<evidence type="ECO:0000259" key="9">
    <source>
        <dbReference type="Pfam" id="PF02803"/>
    </source>
</evidence>
<dbReference type="PROSITE" id="PS00099">
    <property type="entry name" value="THIOLASE_3"/>
    <property type="match status" value="1"/>
</dbReference>
<proteinExistence type="inferred from homology"/>
<comment type="caution">
    <text evidence="10">The sequence shown here is derived from an EMBL/GenBank/DDBJ whole genome shotgun (WGS) entry which is preliminary data.</text>
</comment>
<evidence type="ECO:0000313" key="10">
    <source>
        <dbReference type="EMBL" id="GGZ45723.1"/>
    </source>
</evidence>
<dbReference type="InterPro" id="IPR020613">
    <property type="entry name" value="Thiolase_CS"/>
</dbReference>
<evidence type="ECO:0000256" key="5">
    <source>
        <dbReference type="ARBA" id="ARBA00023315"/>
    </source>
</evidence>
<dbReference type="InterPro" id="IPR020616">
    <property type="entry name" value="Thiolase_N"/>
</dbReference>
<dbReference type="InterPro" id="IPR012793">
    <property type="entry name" value="PcaF"/>
</dbReference>
<dbReference type="CDD" id="cd00751">
    <property type="entry name" value="thiolase"/>
    <property type="match status" value="1"/>
</dbReference>
<comment type="catalytic activity">
    <reaction evidence="6">
        <text>succinyl-CoA + acetyl-CoA = 3-oxoadipyl-CoA + CoA</text>
        <dbReference type="Rhea" id="RHEA:19481"/>
        <dbReference type="ChEBI" id="CHEBI:57287"/>
        <dbReference type="ChEBI" id="CHEBI:57288"/>
        <dbReference type="ChEBI" id="CHEBI:57292"/>
        <dbReference type="ChEBI" id="CHEBI:57348"/>
        <dbReference type="EC" id="2.3.1.174"/>
    </reaction>
</comment>
<reference evidence="11" key="1">
    <citation type="journal article" date="2019" name="Int. J. Syst. Evol. Microbiol.">
        <title>The Global Catalogue of Microorganisms (GCM) 10K type strain sequencing project: providing services to taxonomists for standard genome sequencing and annotation.</title>
        <authorList>
            <consortium name="The Broad Institute Genomics Platform"/>
            <consortium name="The Broad Institute Genome Sequencing Center for Infectious Disease"/>
            <person name="Wu L."/>
            <person name="Ma J."/>
        </authorList>
    </citation>
    <scope>NUCLEOTIDE SEQUENCE [LARGE SCALE GENOMIC DNA]</scope>
    <source>
        <strain evidence="11">KCTC 12708</strain>
    </source>
</reference>
<sequence length="403" mass="43028">MNTYIIDGIRTPIGNYKGTLSPVRTDDLGALVIKEIVKRNPNIPKEAYDDVILGCANQAGEDNRNVARMCSLLAGLPHSVPGETVNRLCSSGLSAIIHANRAIKAGDGDLFISGGVEHMTRGPYAIAKPSSAFGNDAKMYDTSFGWRFVNPKMHEMYGTDGMGMTAENLVDKYKISREDQDAFAYWSQMKATKAQENGRLAKEIVTVEIPQRKKDPVQFSNDEFIKPTTSKEILAKLRPAFRKEGGSVTAGNSSGLNDGAAATIVASEKAVEKYGLKPMAKILSSAVVGVEPRIMGIGPVQASNKALEKAGLTMDDMDVIELNEAFAAQALACIREWGLKDDDPRLNPNGGAIAIGHPLGVTGARLAHSAAVELQLTGKKYALVTMCVGVGQGYAAVIENVSA</sequence>
<keyword evidence="11" id="KW-1185">Reference proteome</keyword>
<comment type="pathway">
    <text evidence="1">Lipid metabolism.</text>
</comment>
<dbReference type="InterPro" id="IPR020615">
    <property type="entry name" value="Thiolase_acyl_enz_int_AS"/>
</dbReference>
<protein>
    <submittedName>
        <fullName evidence="10">Acetyl-CoA acetyltransferase</fullName>
    </submittedName>
</protein>
<evidence type="ECO:0000256" key="1">
    <source>
        <dbReference type="ARBA" id="ARBA00005189"/>
    </source>
</evidence>
<accession>A0ABQ3BLL5</accession>
<evidence type="ECO:0000256" key="2">
    <source>
        <dbReference type="ARBA" id="ARBA00005211"/>
    </source>
</evidence>
<dbReference type="Pfam" id="PF02803">
    <property type="entry name" value="Thiolase_C"/>
    <property type="match status" value="1"/>
</dbReference>
<evidence type="ECO:0000256" key="6">
    <source>
        <dbReference type="ARBA" id="ARBA00048527"/>
    </source>
</evidence>
<dbReference type="NCBIfam" id="NF006551">
    <property type="entry name" value="PRK09050.1"/>
    <property type="match status" value="1"/>
</dbReference>
<dbReference type="PIRSF" id="PIRSF000429">
    <property type="entry name" value="Ac-CoA_Ac_transf"/>
    <property type="match status" value="1"/>
</dbReference>
<evidence type="ECO:0000313" key="11">
    <source>
        <dbReference type="Proteomes" id="UP000615593"/>
    </source>
</evidence>
<dbReference type="InterPro" id="IPR020617">
    <property type="entry name" value="Thiolase_C"/>
</dbReference>
<dbReference type="Gene3D" id="3.40.47.10">
    <property type="match status" value="1"/>
</dbReference>
<dbReference type="PROSITE" id="PS00098">
    <property type="entry name" value="THIOLASE_1"/>
    <property type="match status" value="1"/>
</dbReference>
<evidence type="ECO:0000256" key="4">
    <source>
        <dbReference type="ARBA" id="ARBA00022679"/>
    </source>
</evidence>
<evidence type="ECO:0000256" key="3">
    <source>
        <dbReference type="ARBA" id="ARBA00010982"/>
    </source>
</evidence>
<keyword evidence="5 7" id="KW-0012">Acyltransferase</keyword>
<name>A0ABQ3BLL5_9FLAO</name>
<dbReference type="NCBIfam" id="TIGR02430">
    <property type="entry name" value="pcaF"/>
    <property type="match status" value="1"/>
</dbReference>
<organism evidence="10 11">
    <name type="scientific">Mesonia mobilis</name>
    <dbReference type="NCBI Taxonomy" id="369791"/>
    <lineage>
        <taxon>Bacteria</taxon>
        <taxon>Pseudomonadati</taxon>
        <taxon>Bacteroidota</taxon>
        <taxon>Flavobacteriia</taxon>
        <taxon>Flavobacteriales</taxon>
        <taxon>Flavobacteriaceae</taxon>
        <taxon>Mesonia</taxon>
    </lineage>
</organism>
<dbReference type="SUPFAM" id="SSF53901">
    <property type="entry name" value="Thiolase-like"/>
    <property type="match status" value="2"/>
</dbReference>
<feature type="domain" description="Thiolase N-terminal" evidence="8">
    <location>
        <begin position="4"/>
        <end position="268"/>
    </location>
</feature>
<dbReference type="InterPro" id="IPR020610">
    <property type="entry name" value="Thiolase_AS"/>
</dbReference>
<comment type="similarity">
    <text evidence="3 7">Belongs to the thiolase-like superfamily. Thiolase family.</text>
</comment>